<evidence type="ECO:0000313" key="3">
    <source>
        <dbReference type="Proteomes" id="UP000297245"/>
    </source>
</evidence>
<gene>
    <name evidence="2" type="ORF">K435DRAFT_787202</name>
</gene>
<dbReference type="AlphaFoldDB" id="A0A4S8KLT2"/>
<feature type="compositionally biased region" description="Low complexity" evidence="1">
    <location>
        <begin position="300"/>
        <end position="329"/>
    </location>
</feature>
<evidence type="ECO:0000256" key="1">
    <source>
        <dbReference type="SAM" id="MobiDB-lite"/>
    </source>
</evidence>
<feature type="region of interest" description="Disordered" evidence="1">
    <location>
        <begin position="291"/>
        <end position="338"/>
    </location>
</feature>
<reference evidence="2 3" key="1">
    <citation type="journal article" date="2019" name="Nat. Ecol. Evol.">
        <title>Megaphylogeny resolves global patterns of mushroom evolution.</title>
        <authorList>
            <person name="Varga T."/>
            <person name="Krizsan K."/>
            <person name="Foldi C."/>
            <person name="Dima B."/>
            <person name="Sanchez-Garcia M."/>
            <person name="Sanchez-Ramirez S."/>
            <person name="Szollosi G.J."/>
            <person name="Szarkandi J.G."/>
            <person name="Papp V."/>
            <person name="Albert L."/>
            <person name="Andreopoulos W."/>
            <person name="Angelini C."/>
            <person name="Antonin V."/>
            <person name="Barry K.W."/>
            <person name="Bougher N.L."/>
            <person name="Buchanan P."/>
            <person name="Buyck B."/>
            <person name="Bense V."/>
            <person name="Catcheside P."/>
            <person name="Chovatia M."/>
            <person name="Cooper J."/>
            <person name="Damon W."/>
            <person name="Desjardin D."/>
            <person name="Finy P."/>
            <person name="Geml J."/>
            <person name="Haridas S."/>
            <person name="Hughes K."/>
            <person name="Justo A."/>
            <person name="Karasinski D."/>
            <person name="Kautmanova I."/>
            <person name="Kiss B."/>
            <person name="Kocsube S."/>
            <person name="Kotiranta H."/>
            <person name="LaButti K.M."/>
            <person name="Lechner B.E."/>
            <person name="Liimatainen K."/>
            <person name="Lipzen A."/>
            <person name="Lukacs Z."/>
            <person name="Mihaltcheva S."/>
            <person name="Morgado L.N."/>
            <person name="Niskanen T."/>
            <person name="Noordeloos M.E."/>
            <person name="Ohm R.A."/>
            <person name="Ortiz-Santana B."/>
            <person name="Ovrebo C."/>
            <person name="Racz N."/>
            <person name="Riley R."/>
            <person name="Savchenko A."/>
            <person name="Shiryaev A."/>
            <person name="Soop K."/>
            <person name="Spirin V."/>
            <person name="Szebenyi C."/>
            <person name="Tomsovsky M."/>
            <person name="Tulloss R.E."/>
            <person name="Uehling J."/>
            <person name="Grigoriev I.V."/>
            <person name="Vagvolgyi C."/>
            <person name="Papp T."/>
            <person name="Martin F.M."/>
            <person name="Miettinen O."/>
            <person name="Hibbett D.S."/>
            <person name="Nagy L.G."/>
        </authorList>
    </citation>
    <scope>NUCLEOTIDE SEQUENCE [LARGE SCALE GENOMIC DNA]</scope>
    <source>
        <strain evidence="2 3">CBS 962.96</strain>
    </source>
</reference>
<dbReference type="EMBL" id="ML180918">
    <property type="protein sequence ID" value="THU76443.1"/>
    <property type="molecule type" value="Genomic_DNA"/>
</dbReference>
<keyword evidence="3" id="KW-1185">Reference proteome</keyword>
<proteinExistence type="predicted"/>
<feature type="region of interest" description="Disordered" evidence="1">
    <location>
        <begin position="450"/>
        <end position="483"/>
    </location>
</feature>
<name>A0A4S8KLT2_DENBC</name>
<sequence>MRPTAQEIYASLLLHHGHGYPLWIPEPNSALPSANYAEGIRIGDVGILTPNGGFDYLFNVFLPEDDDINRWRGVPEGFCPLEFRRSLVYVTENQHRPKIPICSQQTKQLDLAADGTVVAPGLPIGIGSGVELKFSRSRGAALMLPEGASRVDYLGLADIRDYVTANTQSWYQFVYETLRLEVDNGSLYVITGFDKTRCYETASFSNSSKASAVSLRFTSPLLVDGNYGRLSLAYSSDLHIPVSSRASDPSHGLDNLSVFIRGFKTMMRKRSAGFRRSKGVKVIDVTKAEPDDVMKTRPMSNQGSYYSSDSSSSRPSSSKSTNSTRSNNSLAPEISTLDGADGPLEEDGIFAFSVFDADPQQDGSGSPIESMESFYHPSDAINEYLLEMLPDANVAVTHDKQWISVLDETDEEFPAKHTLLDRVGDKFMMSIYGDENVCLMDQNDFGSFVNEKHNAPESDLPYNDEGSIEWIPQDGSEDAQTSEEVEITVYESLDESDSNSSDDERSLNPIALKLEPYISHSKVHIPPSRDRDVLGWIEDVKLALDTMSLEGLDIKKIVSLSLKSVGNAAVDNNKT</sequence>
<accession>A0A4S8KLT2</accession>
<organism evidence="2 3">
    <name type="scientific">Dendrothele bispora (strain CBS 962.96)</name>
    <dbReference type="NCBI Taxonomy" id="1314807"/>
    <lineage>
        <taxon>Eukaryota</taxon>
        <taxon>Fungi</taxon>
        <taxon>Dikarya</taxon>
        <taxon>Basidiomycota</taxon>
        <taxon>Agaricomycotina</taxon>
        <taxon>Agaricomycetes</taxon>
        <taxon>Agaricomycetidae</taxon>
        <taxon>Agaricales</taxon>
        <taxon>Agaricales incertae sedis</taxon>
        <taxon>Dendrothele</taxon>
    </lineage>
</organism>
<dbReference type="OrthoDB" id="2662290at2759"/>
<evidence type="ECO:0000313" key="2">
    <source>
        <dbReference type="EMBL" id="THU76443.1"/>
    </source>
</evidence>
<dbReference type="Proteomes" id="UP000297245">
    <property type="component" value="Unassembled WGS sequence"/>
</dbReference>
<protein>
    <submittedName>
        <fullName evidence="2">Uncharacterized protein</fullName>
    </submittedName>
</protein>